<reference evidence="1" key="1">
    <citation type="submission" date="2020-02" db="EMBL/GenBank/DDBJ databases">
        <authorList>
            <person name="Meier V. D."/>
        </authorList>
    </citation>
    <scope>NUCLEOTIDE SEQUENCE</scope>
    <source>
        <strain evidence="1">AVDCRST_MAG84</strain>
    </source>
</reference>
<accession>A0A6J4KS68</accession>
<dbReference type="AlphaFoldDB" id="A0A6J4KS68"/>
<organism evidence="1">
    <name type="scientific">uncultured Microcoleus sp</name>
    <dbReference type="NCBI Taxonomy" id="259945"/>
    <lineage>
        <taxon>Bacteria</taxon>
        <taxon>Bacillati</taxon>
        <taxon>Cyanobacteriota</taxon>
        <taxon>Cyanophyceae</taxon>
        <taxon>Oscillatoriophycideae</taxon>
        <taxon>Oscillatoriales</taxon>
        <taxon>Microcoleaceae</taxon>
        <taxon>Microcoleus</taxon>
        <taxon>environmental samples</taxon>
    </lineage>
</organism>
<sequence>MGRSHQTVRSLFNPTYTDRKNRIRHWSRAISPELMTDNQ</sequence>
<evidence type="ECO:0000313" key="1">
    <source>
        <dbReference type="EMBL" id="CAA9313480.1"/>
    </source>
</evidence>
<protein>
    <submittedName>
        <fullName evidence="1">Uncharacterized protein</fullName>
    </submittedName>
</protein>
<dbReference type="EMBL" id="CADCTZ010000138">
    <property type="protein sequence ID" value="CAA9313480.1"/>
    <property type="molecule type" value="Genomic_DNA"/>
</dbReference>
<name>A0A6J4KS68_9CYAN</name>
<gene>
    <name evidence="1" type="ORF">AVDCRST_MAG84-941</name>
</gene>
<proteinExistence type="predicted"/>